<dbReference type="GO" id="GO:0008616">
    <property type="term" value="P:tRNA queuosine(34) biosynthetic process"/>
    <property type="evidence" value="ECO:0007669"/>
    <property type="project" value="UniProtKB-KW"/>
</dbReference>
<dbReference type="InterPro" id="IPR014729">
    <property type="entry name" value="Rossmann-like_a/b/a_fold"/>
</dbReference>
<protein>
    <submittedName>
        <fullName evidence="6">Amino acid adenylation domain-containing protein</fullName>
    </submittedName>
</protein>
<dbReference type="PROSITE" id="PS00012">
    <property type="entry name" value="PHOSPHOPANTETHEINE"/>
    <property type="match status" value="1"/>
</dbReference>
<dbReference type="Proteomes" id="UP000475249">
    <property type="component" value="Unassembled WGS sequence"/>
</dbReference>
<evidence type="ECO:0000313" key="6">
    <source>
        <dbReference type="EMBL" id="NAS13238.1"/>
    </source>
</evidence>
<dbReference type="Gene3D" id="2.30.38.10">
    <property type="entry name" value="Luciferase, Domain 3"/>
    <property type="match status" value="1"/>
</dbReference>
<dbReference type="Pfam" id="PF06508">
    <property type="entry name" value="QueC"/>
    <property type="match status" value="1"/>
</dbReference>
<dbReference type="InterPro" id="IPR045851">
    <property type="entry name" value="AMP-bd_C_sf"/>
</dbReference>
<dbReference type="InterPro" id="IPR001242">
    <property type="entry name" value="Condensation_dom"/>
</dbReference>
<evidence type="ECO:0000313" key="7">
    <source>
        <dbReference type="Proteomes" id="UP000475249"/>
    </source>
</evidence>
<feature type="domain" description="Carrier" evidence="5">
    <location>
        <begin position="1295"/>
        <end position="1370"/>
    </location>
</feature>
<dbReference type="InterPro" id="IPR006162">
    <property type="entry name" value="Ppantetheine_attach_site"/>
</dbReference>
<gene>
    <name evidence="6" type="ORF">GTQ38_14570</name>
</gene>
<accession>A0A6L9EFF5</accession>
<dbReference type="InterPro" id="IPR010071">
    <property type="entry name" value="AA_adenyl_dom"/>
</dbReference>
<dbReference type="InterPro" id="IPR009081">
    <property type="entry name" value="PP-bd_ACP"/>
</dbReference>
<dbReference type="Gene3D" id="3.30.559.10">
    <property type="entry name" value="Chloramphenicol acetyltransferase-like domain"/>
    <property type="match status" value="1"/>
</dbReference>
<dbReference type="SUPFAM" id="SSF52402">
    <property type="entry name" value="Adenine nucleotide alpha hydrolases-like"/>
    <property type="match status" value="1"/>
</dbReference>
<dbReference type="EMBL" id="WXYO01000006">
    <property type="protein sequence ID" value="NAS13238.1"/>
    <property type="molecule type" value="Genomic_DNA"/>
</dbReference>
<dbReference type="PIRSF" id="PIRSF001617">
    <property type="entry name" value="Alpha-AR"/>
    <property type="match status" value="1"/>
</dbReference>
<dbReference type="GO" id="GO:0044550">
    <property type="term" value="P:secondary metabolite biosynthetic process"/>
    <property type="evidence" value="ECO:0007669"/>
    <property type="project" value="TreeGrafter"/>
</dbReference>
<dbReference type="Pfam" id="PF00668">
    <property type="entry name" value="Condensation"/>
    <property type="match status" value="1"/>
</dbReference>
<sequence length="1375" mass="155994">MKRALTSNQQTLWIGQKMHPDVPIHNTAYAFTIAAELDLKAFRKAFQKLVYEVEAFRTVFKEEDGVPMQSVKSDMSYEMECIDLSLETDQAVQLWLEKRSQRLLELDNSAFDSALIRRGERKFIWFLNMHHLITDAVSLATIFQNTADYYKAYLNRTELPKDINPAPYSEYIDDLVSQKNGKRENNNTGLLSEKLEGLGQLPRYYGVKKEGSATRASRISIPLSKEKSDKIRALITDPDLRSWSEHLSLFNFFTSLFFVFLYRTSGKQQIAIGAPSHNRGTRKFARTVGYFVQVFPLINELQASDTFRTLIKRNALEINDYLRYSTQGESNYKLNQSFNAVLNYINTEFGDFCDFETKTSWIHPGHMDEQHQIRCHVMDFQSSGAFEIAIDLNDEVFSKDLREKVSVHFTKLLDAFITDLDTPILKPELITADEKSVLIPKPEKGWKFVPTIERFHQTARKFPESTALRLGSETIDYRDLERKVGALALKLKEQGVKPGDAIGVCFFRSPEYIISILAVMKLGAVFVPIASDLPEHRVKYMVETADCVLLLTNELLARKLSIISKPTIEIDHGSLEISEEDLAAETYFSPKEEDPAYIIFTSGSTGDPKGTVIPNLALSNYSGWAASYYLEDRPSSFPLFTSVGFDLTITSTFLPLLTGGEIVIYKENERGPDMSILQVIEDNIVEAIKLTPSHLNLISGIELVESKIRTVIIGGEDLRTDVALKIHEELDGKATVYNEYGPTEATVGCVVSRFDPKKHNRTSVPIGQPIRNMQVFILDPYGNLNPAGVAGELFLGGHGIAKGYLNNSKLNQEKFAVREGISENRLYQTGDLARWNSDGELEFLGRIDEQVKLKGYRIELTDIEANLNEHEAVNSAAVVLLDPSSRNTEDKVLNCAECGLPSNYPNADFDDEGVCHLCNSFKGYRHEAAKYFKTEEDLKQLLSAPKAKGVDYDCLTLLSGGKDSTYILARLVNMGLKVLAFTLDNGYISDQAKNNINKIVKKLGVDHIYGETPHMNKVFVDSLHRHANVCNGCFKVIYTLSTQIALERNIPFVVTGLSRGQFFETRLTEELFWESSRDTATIDETILEARKLYHQEEDAVKNLMDVSMFQDPATFEKVQFVDFYRYSDVSLTEMLHFLKEKVGWERPTDTGRSTNCLINQVGIYVHKKEKGYSNYSFPYSWDVRLGHKTRAETLEEINEYIDEKEVKRIMKEIGYLDSPYAAEERRKLVGYYTSDDKVTDRELYTFLRGRLPSYMVPSVYKRLESLPLTSNGKVDRLALQSFNEAQLEMETAYVAPRNEIEELLEGIWKEVLQLKKIGVHDNFITLGGHSLAAIRVTTRINEELGMGLGLNKIFELPTIAEYAAFIEATIVELLE</sequence>
<dbReference type="Gene3D" id="1.10.1200.10">
    <property type="entry name" value="ACP-like"/>
    <property type="match status" value="1"/>
</dbReference>
<dbReference type="Pfam" id="PF00550">
    <property type="entry name" value="PP-binding"/>
    <property type="match status" value="1"/>
</dbReference>
<comment type="cofactor">
    <cofactor evidence="1">
        <name>pantetheine 4'-phosphate</name>
        <dbReference type="ChEBI" id="CHEBI:47942"/>
    </cofactor>
</comment>
<dbReference type="Gene3D" id="3.30.559.30">
    <property type="entry name" value="Nonribosomal peptide synthetase, condensation domain"/>
    <property type="match status" value="1"/>
</dbReference>
<proteinExistence type="predicted"/>
<keyword evidence="2" id="KW-0596">Phosphopantetheine</keyword>
<dbReference type="Gene3D" id="3.30.300.30">
    <property type="match status" value="2"/>
</dbReference>
<dbReference type="Pfam" id="PF00501">
    <property type="entry name" value="AMP-binding"/>
    <property type="match status" value="1"/>
</dbReference>
<dbReference type="GO" id="GO:0003824">
    <property type="term" value="F:catalytic activity"/>
    <property type="evidence" value="ECO:0007669"/>
    <property type="project" value="InterPro"/>
</dbReference>
<evidence type="ECO:0000256" key="2">
    <source>
        <dbReference type="ARBA" id="ARBA00022450"/>
    </source>
</evidence>
<dbReference type="RefSeq" id="WP_161436277.1">
    <property type="nucleotide sequence ID" value="NZ_WXYO01000006.1"/>
</dbReference>
<dbReference type="PANTHER" id="PTHR45527:SF1">
    <property type="entry name" value="FATTY ACID SYNTHASE"/>
    <property type="match status" value="1"/>
</dbReference>
<dbReference type="PROSITE" id="PS00455">
    <property type="entry name" value="AMP_BINDING"/>
    <property type="match status" value="1"/>
</dbReference>
<comment type="caution">
    <text evidence="6">The sequence shown here is derived from an EMBL/GenBank/DDBJ whole genome shotgun (WGS) entry which is preliminary data.</text>
</comment>
<reference evidence="6 7" key="1">
    <citation type="submission" date="2020-01" db="EMBL/GenBank/DDBJ databases">
        <title>Bacteria diversity of Porities sp.</title>
        <authorList>
            <person name="Wang G."/>
        </authorList>
    </citation>
    <scope>NUCLEOTIDE SEQUENCE [LARGE SCALE GENOMIC DNA]</scope>
    <source>
        <strain evidence="6 7">R33</strain>
    </source>
</reference>
<dbReference type="PANTHER" id="PTHR45527">
    <property type="entry name" value="NONRIBOSOMAL PEPTIDE SYNTHETASE"/>
    <property type="match status" value="1"/>
</dbReference>
<dbReference type="InterPro" id="IPR023213">
    <property type="entry name" value="CAT-like_dom_sf"/>
</dbReference>
<dbReference type="SUPFAM" id="SSF56801">
    <property type="entry name" value="Acetyl-CoA synthetase-like"/>
    <property type="match status" value="1"/>
</dbReference>
<name>A0A6L9EFF5_9FLAO</name>
<dbReference type="InterPro" id="IPR018317">
    <property type="entry name" value="QueC"/>
</dbReference>
<dbReference type="GO" id="GO:0043041">
    <property type="term" value="P:amino acid activation for nonribosomal peptide biosynthetic process"/>
    <property type="evidence" value="ECO:0007669"/>
    <property type="project" value="TreeGrafter"/>
</dbReference>
<evidence type="ECO:0000256" key="3">
    <source>
        <dbReference type="ARBA" id="ARBA00022553"/>
    </source>
</evidence>
<keyword evidence="3" id="KW-0597">Phosphoprotein</keyword>
<keyword evidence="7" id="KW-1185">Reference proteome</keyword>
<dbReference type="Gene3D" id="3.40.50.620">
    <property type="entry name" value="HUPs"/>
    <property type="match status" value="1"/>
</dbReference>
<dbReference type="SUPFAM" id="SSF52777">
    <property type="entry name" value="CoA-dependent acyltransferases"/>
    <property type="match status" value="2"/>
</dbReference>
<dbReference type="InterPro" id="IPR020845">
    <property type="entry name" value="AMP-binding_CS"/>
</dbReference>
<organism evidence="6 7">
    <name type="scientific">Poritiphilus flavus</name>
    <dbReference type="NCBI Taxonomy" id="2697053"/>
    <lineage>
        <taxon>Bacteria</taxon>
        <taxon>Pseudomonadati</taxon>
        <taxon>Bacteroidota</taxon>
        <taxon>Flavobacteriia</taxon>
        <taxon>Flavobacteriales</taxon>
        <taxon>Flavobacteriaceae</taxon>
        <taxon>Poritiphilus</taxon>
    </lineage>
</organism>
<dbReference type="FunFam" id="1.10.1200.10:FF:000005">
    <property type="entry name" value="Nonribosomal peptide synthetase 1"/>
    <property type="match status" value="1"/>
</dbReference>
<keyword evidence="4" id="KW-0671">Queuosine biosynthesis</keyword>
<dbReference type="GO" id="GO:0005737">
    <property type="term" value="C:cytoplasm"/>
    <property type="evidence" value="ECO:0007669"/>
    <property type="project" value="TreeGrafter"/>
</dbReference>
<evidence type="ECO:0000259" key="5">
    <source>
        <dbReference type="PROSITE" id="PS50075"/>
    </source>
</evidence>
<dbReference type="Gene3D" id="3.40.50.980">
    <property type="match status" value="2"/>
</dbReference>
<dbReference type="PROSITE" id="PS50075">
    <property type="entry name" value="CARRIER"/>
    <property type="match status" value="1"/>
</dbReference>
<dbReference type="InterPro" id="IPR036736">
    <property type="entry name" value="ACP-like_sf"/>
</dbReference>
<evidence type="ECO:0000256" key="4">
    <source>
        <dbReference type="ARBA" id="ARBA00022785"/>
    </source>
</evidence>
<dbReference type="InterPro" id="IPR000873">
    <property type="entry name" value="AMP-dep_synth/lig_dom"/>
</dbReference>
<dbReference type="GO" id="GO:0031177">
    <property type="term" value="F:phosphopantetheine binding"/>
    <property type="evidence" value="ECO:0007669"/>
    <property type="project" value="TreeGrafter"/>
</dbReference>
<dbReference type="NCBIfam" id="TIGR01733">
    <property type="entry name" value="AA-adenyl-dom"/>
    <property type="match status" value="1"/>
</dbReference>
<dbReference type="SUPFAM" id="SSF47336">
    <property type="entry name" value="ACP-like"/>
    <property type="match status" value="1"/>
</dbReference>
<evidence type="ECO:0000256" key="1">
    <source>
        <dbReference type="ARBA" id="ARBA00001957"/>
    </source>
</evidence>